<evidence type="ECO:0000313" key="3">
    <source>
        <dbReference type="EMBL" id="OGY86522.1"/>
    </source>
</evidence>
<name>A0A1G2BBL3_9BACT</name>
<comment type="caution">
    <text evidence="3">The sequence shown here is derived from an EMBL/GenBank/DDBJ whole genome shotgun (WGS) entry which is preliminary data.</text>
</comment>
<feature type="transmembrane region" description="Helical" evidence="2">
    <location>
        <begin position="108"/>
        <end position="130"/>
    </location>
</feature>
<reference evidence="3 4" key="1">
    <citation type="journal article" date="2016" name="Nat. Commun.">
        <title>Thousands of microbial genomes shed light on interconnected biogeochemical processes in an aquifer system.</title>
        <authorList>
            <person name="Anantharaman K."/>
            <person name="Brown C.T."/>
            <person name="Hug L.A."/>
            <person name="Sharon I."/>
            <person name="Castelle C.J."/>
            <person name="Probst A.J."/>
            <person name="Thomas B.C."/>
            <person name="Singh A."/>
            <person name="Wilkins M.J."/>
            <person name="Karaoz U."/>
            <person name="Brodie E.L."/>
            <person name="Williams K.H."/>
            <person name="Hubbard S.S."/>
            <person name="Banfield J.F."/>
        </authorList>
    </citation>
    <scope>NUCLEOTIDE SEQUENCE [LARGE SCALE GENOMIC DNA]</scope>
</reference>
<dbReference type="AlphaFoldDB" id="A0A1G2BBL3"/>
<sequence length="167" mass="17713">MVGNKNRKRRIFSLLGLVISIFLFLPIRTQALTSQILQGSSGGVPSIESVITGKAKLGNTNPEDTVIFLIKAFLSILSLIAVIFILYGGFAWMTSSGNQEKATKGQDILKAAVVGLIVIMISWSITLFVISAASGKLELKGTTEDATGAGEGEPLPTSEQPAPPMTY</sequence>
<feature type="region of interest" description="Disordered" evidence="1">
    <location>
        <begin position="143"/>
        <end position="167"/>
    </location>
</feature>
<protein>
    <submittedName>
        <fullName evidence="3">Uncharacterized protein</fullName>
    </submittedName>
</protein>
<organism evidence="3 4">
    <name type="scientific">Candidatus Kerfeldbacteria bacterium RIFOXYB2_FULL_38_14</name>
    <dbReference type="NCBI Taxonomy" id="1798547"/>
    <lineage>
        <taxon>Bacteria</taxon>
        <taxon>Candidatus Kerfeldiibacteriota</taxon>
    </lineage>
</organism>
<keyword evidence="2" id="KW-0472">Membrane</keyword>
<dbReference type="Pfam" id="PF18895">
    <property type="entry name" value="T4SS_pilin"/>
    <property type="match status" value="1"/>
</dbReference>
<evidence type="ECO:0000313" key="4">
    <source>
        <dbReference type="Proteomes" id="UP000176420"/>
    </source>
</evidence>
<evidence type="ECO:0000256" key="1">
    <source>
        <dbReference type="SAM" id="MobiDB-lite"/>
    </source>
</evidence>
<keyword evidence="2" id="KW-0812">Transmembrane</keyword>
<accession>A0A1G2BBL3</accession>
<gene>
    <name evidence="3" type="ORF">A2319_02030</name>
</gene>
<dbReference type="Proteomes" id="UP000176420">
    <property type="component" value="Unassembled WGS sequence"/>
</dbReference>
<dbReference type="EMBL" id="MHKI01000018">
    <property type="protein sequence ID" value="OGY86522.1"/>
    <property type="molecule type" value="Genomic_DNA"/>
</dbReference>
<evidence type="ECO:0000256" key="2">
    <source>
        <dbReference type="SAM" id="Phobius"/>
    </source>
</evidence>
<keyword evidence="2" id="KW-1133">Transmembrane helix</keyword>
<dbReference type="InterPro" id="IPR043993">
    <property type="entry name" value="T4SS_pilin"/>
</dbReference>
<proteinExistence type="predicted"/>
<feature type="transmembrane region" description="Helical" evidence="2">
    <location>
        <begin position="66"/>
        <end position="87"/>
    </location>
</feature>